<evidence type="ECO:0000256" key="1">
    <source>
        <dbReference type="ARBA" id="ARBA00004141"/>
    </source>
</evidence>
<keyword evidence="4 14" id="KW-0812">Transmembrane</keyword>
<keyword evidence="9" id="KW-0406">Ion transport</keyword>
<dbReference type="NCBIfam" id="TIGR00229">
    <property type="entry name" value="sensory_box"/>
    <property type="match status" value="1"/>
</dbReference>
<organism evidence="17 18">
    <name type="scientific">Nematostella vectensis</name>
    <name type="common">Starlet sea anemone</name>
    <dbReference type="NCBI Taxonomy" id="45351"/>
    <lineage>
        <taxon>Eukaryota</taxon>
        <taxon>Metazoa</taxon>
        <taxon>Cnidaria</taxon>
        <taxon>Anthozoa</taxon>
        <taxon>Hexacorallia</taxon>
        <taxon>Actiniaria</taxon>
        <taxon>Edwardsiidae</taxon>
        <taxon>Nematostella</taxon>
    </lineage>
</organism>
<feature type="transmembrane region" description="Helical" evidence="14">
    <location>
        <begin position="354"/>
        <end position="377"/>
    </location>
</feature>
<feature type="transmembrane region" description="Helical" evidence="14">
    <location>
        <begin position="258"/>
        <end position="276"/>
    </location>
</feature>
<dbReference type="FunFam" id="2.60.120.10:FF:000222">
    <property type="entry name" value="Predicted protein"/>
    <property type="match status" value="1"/>
</dbReference>
<dbReference type="InterPro" id="IPR003950">
    <property type="entry name" value="K_chnl_volt-dep_ELK"/>
</dbReference>
<dbReference type="InterPro" id="IPR000700">
    <property type="entry name" value="PAS-assoc_C"/>
</dbReference>
<evidence type="ECO:0000256" key="4">
    <source>
        <dbReference type="ARBA" id="ARBA00022692"/>
    </source>
</evidence>
<dbReference type="Pfam" id="PF00520">
    <property type="entry name" value="Ion_trans"/>
    <property type="match status" value="1"/>
</dbReference>
<sequence length="675" mass="77602">MPMRRGRFAPQNTFLETIAQKFDHGNSNFVLGSAQEKNNYPIVYCSDGFCELTGFTRTELMRRTCACNFLYGLETNQEDVRNIQNALKTQKELKKEVIFYRKNGSHFFCLLDIVPIKNEKGTVVLFLVSHKDVTKRKQSGEATHDRDENASGRTGPGERKLTRSRSRKFSRDVLLHLSRQYQQSNSATKPQSRRPTKRSRRLPLYKRETTKKSKLLFLHYSNVKSLWDWWVLILTFYIAIMVPYNVAFSRHGKARDLIIVDMVIELFFILDIVVHFRTTFVNKAGRIVYEQKAIAIHYLKGWFILDFLAALPFEALYFINKSWGFLVQLLKCGRLLRLFRVVRKLHRYTEYSTVLLTLLMLAFAMVAHWLACIWYVIGLEEVSHNSTISWLYQFGETIQMPFIAFSPDTGPDEGSAYVTALYFILTSMTTVGFGNVSANTRAEKAFAVVVMLIGALMHAAIFGNVAAIIQKLYANRVRYHSRSNEIKQFIRVHHIEADLANRLEDCFHTTWSLSGGVDTREILTTFPYELQADVCMHLYRGLLDLPVFSQAPRGLFRMVSLKVSPVYIGPGEYLLTQNDVINSIYYIASGSMEVLQGESVAAILGKGDLFGEDISRKSPIRRSNGDVRALTYCDVYYITRDKLQEVMHLYPDFSYKFSEKLELTYDLGASEVGHK</sequence>
<dbReference type="FunCoup" id="A7RRU8">
    <property type="interactions" value="65"/>
</dbReference>
<dbReference type="eggNOG" id="KOG0498">
    <property type="taxonomic scope" value="Eukaryota"/>
</dbReference>
<evidence type="ECO:0000313" key="17">
    <source>
        <dbReference type="EMBL" id="EDO45888.1"/>
    </source>
</evidence>
<keyword evidence="12" id="KW-0407">Ion channel</keyword>
<dbReference type="PANTHER" id="PTHR10217:SF637">
    <property type="entry name" value="EAG-LIKE K[+] CHANNEL, ISOFORM A"/>
    <property type="match status" value="1"/>
</dbReference>
<comment type="subcellular location">
    <subcellularLocation>
        <location evidence="1">Membrane</location>
        <topology evidence="1">Multi-pass membrane protein</topology>
    </subcellularLocation>
</comment>
<feature type="transmembrane region" description="Helical" evidence="14">
    <location>
        <begin position="445"/>
        <end position="469"/>
    </location>
</feature>
<evidence type="ECO:0000259" key="16">
    <source>
        <dbReference type="PROSITE" id="PS50113"/>
    </source>
</evidence>
<keyword evidence="5" id="KW-0631">Potassium channel</keyword>
<dbReference type="PROSITE" id="PS50042">
    <property type="entry name" value="CNMP_BINDING_3"/>
    <property type="match status" value="1"/>
</dbReference>
<feature type="domain" description="PAC" evidence="16">
    <location>
        <begin position="93"/>
        <end position="145"/>
    </location>
</feature>
<dbReference type="SUPFAM" id="SSF51206">
    <property type="entry name" value="cAMP-binding domain-like"/>
    <property type="match status" value="1"/>
</dbReference>
<dbReference type="PhylomeDB" id="A7RRU8"/>
<dbReference type="Gene3D" id="1.10.287.70">
    <property type="match status" value="1"/>
</dbReference>
<evidence type="ECO:0000256" key="14">
    <source>
        <dbReference type="SAM" id="Phobius"/>
    </source>
</evidence>
<dbReference type="InterPro" id="IPR035965">
    <property type="entry name" value="PAS-like_dom_sf"/>
</dbReference>
<dbReference type="PANTHER" id="PTHR10217">
    <property type="entry name" value="VOLTAGE AND LIGAND GATED POTASSIUM CHANNEL"/>
    <property type="match status" value="1"/>
</dbReference>
<dbReference type="Gene3D" id="1.10.1200.260">
    <property type="match status" value="1"/>
</dbReference>
<dbReference type="GO" id="GO:0071805">
    <property type="term" value="P:potassium ion transmembrane transport"/>
    <property type="evidence" value="ECO:0000318"/>
    <property type="project" value="GO_Central"/>
</dbReference>
<dbReference type="EMBL" id="DS469532">
    <property type="protein sequence ID" value="EDO45888.1"/>
    <property type="molecule type" value="Genomic_DNA"/>
</dbReference>
<dbReference type="InterPro" id="IPR000014">
    <property type="entry name" value="PAS"/>
</dbReference>
<evidence type="ECO:0000256" key="6">
    <source>
        <dbReference type="ARBA" id="ARBA00022882"/>
    </source>
</evidence>
<evidence type="ECO:0000256" key="10">
    <source>
        <dbReference type="ARBA" id="ARBA00023136"/>
    </source>
</evidence>
<evidence type="ECO:0008006" key="19">
    <source>
        <dbReference type="Google" id="ProtNLM"/>
    </source>
</evidence>
<dbReference type="PRINTS" id="PR01463">
    <property type="entry name" value="EAGCHANLFMLY"/>
</dbReference>
<dbReference type="InterPro" id="IPR005821">
    <property type="entry name" value="Ion_trans_dom"/>
</dbReference>
<dbReference type="Gene3D" id="3.30.450.20">
    <property type="entry name" value="PAS domain"/>
    <property type="match status" value="1"/>
</dbReference>
<keyword evidence="6" id="KW-0851">Voltage-gated channel</keyword>
<evidence type="ECO:0000259" key="15">
    <source>
        <dbReference type="PROSITE" id="PS50042"/>
    </source>
</evidence>
<dbReference type="InterPro" id="IPR014710">
    <property type="entry name" value="RmlC-like_jellyroll"/>
</dbReference>
<dbReference type="PROSITE" id="PS50113">
    <property type="entry name" value="PAC"/>
    <property type="match status" value="1"/>
</dbReference>
<feature type="region of interest" description="Disordered" evidence="13">
    <location>
        <begin position="182"/>
        <end position="203"/>
    </location>
</feature>
<accession>A7RRU8</accession>
<evidence type="ECO:0000256" key="9">
    <source>
        <dbReference type="ARBA" id="ARBA00023065"/>
    </source>
</evidence>
<evidence type="ECO:0000256" key="3">
    <source>
        <dbReference type="ARBA" id="ARBA00022538"/>
    </source>
</evidence>
<dbReference type="InParanoid" id="A7RRU8"/>
<dbReference type="GO" id="GO:0005249">
    <property type="term" value="F:voltage-gated potassium channel activity"/>
    <property type="evidence" value="ECO:0000318"/>
    <property type="project" value="GO_Central"/>
</dbReference>
<dbReference type="InterPro" id="IPR003938">
    <property type="entry name" value="K_chnl_volt-dep_EAG/ELK/ERG"/>
</dbReference>
<dbReference type="FunFam" id="3.30.450.20:FF:000118">
    <property type="entry name" value="Potassium voltage-gated channel subfamily H member 8"/>
    <property type="match status" value="1"/>
</dbReference>
<keyword evidence="8 14" id="KW-1133">Transmembrane helix</keyword>
<keyword evidence="18" id="KW-1185">Reference proteome</keyword>
<evidence type="ECO:0000256" key="11">
    <source>
        <dbReference type="ARBA" id="ARBA00023180"/>
    </source>
</evidence>
<evidence type="ECO:0000256" key="12">
    <source>
        <dbReference type="ARBA" id="ARBA00023303"/>
    </source>
</evidence>
<keyword evidence="10 14" id="KW-0472">Membrane</keyword>
<keyword evidence="3" id="KW-0633">Potassium transport</keyword>
<dbReference type="SMART" id="SM00086">
    <property type="entry name" value="PAC"/>
    <property type="match status" value="1"/>
</dbReference>
<dbReference type="InterPro" id="IPR000595">
    <property type="entry name" value="cNMP-bd_dom"/>
</dbReference>
<feature type="region of interest" description="Disordered" evidence="13">
    <location>
        <begin position="137"/>
        <end position="168"/>
    </location>
</feature>
<feature type="domain" description="Cyclic nucleotide-binding" evidence="15">
    <location>
        <begin position="547"/>
        <end position="647"/>
    </location>
</feature>
<keyword evidence="11" id="KW-0325">Glycoprotein</keyword>
<feature type="transmembrane region" description="Helical" evidence="14">
    <location>
        <begin position="226"/>
        <end position="246"/>
    </location>
</feature>
<dbReference type="AlphaFoldDB" id="A7RRU8"/>
<dbReference type="GO" id="GO:0005886">
    <property type="term" value="C:plasma membrane"/>
    <property type="evidence" value="ECO:0000318"/>
    <property type="project" value="GO_Central"/>
</dbReference>
<name>A7RRU8_NEMVE</name>
<dbReference type="Pfam" id="PF00027">
    <property type="entry name" value="cNMP_binding"/>
    <property type="match status" value="1"/>
</dbReference>
<dbReference type="InterPro" id="IPR001610">
    <property type="entry name" value="PAC"/>
</dbReference>
<feature type="transmembrane region" description="Helical" evidence="14">
    <location>
        <begin position="297"/>
        <end position="319"/>
    </location>
</feature>
<dbReference type="GO" id="GO:0042391">
    <property type="term" value="P:regulation of membrane potential"/>
    <property type="evidence" value="ECO:0000318"/>
    <property type="project" value="GO_Central"/>
</dbReference>
<dbReference type="InterPro" id="IPR050818">
    <property type="entry name" value="KCNH_animal-type"/>
</dbReference>
<dbReference type="STRING" id="45351.A7RRU8"/>
<dbReference type="SUPFAM" id="SSF81324">
    <property type="entry name" value="Voltage-gated potassium channels"/>
    <property type="match status" value="1"/>
</dbReference>
<dbReference type="SMART" id="SM00100">
    <property type="entry name" value="cNMP"/>
    <property type="match status" value="1"/>
</dbReference>
<evidence type="ECO:0000256" key="8">
    <source>
        <dbReference type="ARBA" id="ARBA00022989"/>
    </source>
</evidence>
<dbReference type="InterPro" id="IPR018490">
    <property type="entry name" value="cNMP-bd_dom_sf"/>
</dbReference>
<evidence type="ECO:0000256" key="2">
    <source>
        <dbReference type="ARBA" id="ARBA00022448"/>
    </source>
</evidence>
<dbReference type="Pfam" id="PF13426">
    <property type="entry name" value="PAS_9"/>
    <property type="match status" value="1"/>
</dbReference>
<dbReference type="Proteomes" id="UP000001593">
    <property type="component" value="Unassembled WGS sequence"/>
</dbReference>
<gene>
    <name evidence="17" type="ORF">NEMVEDRAFT_v1g91046</name>
</gene>
<dbReference type="CDD" id="cd00130">
    <property type="entry name" value="PAS"/>
    <property type="match status" value="1"/>
</dbReference>
<evidence type="ECO:0000313" key="18">
    <source>
        <dbReference type="Proteomes" id="UP000001593"/>
    </source>
</evidence>
<evidence type="ECO:0000256" key="7">
    <source>
        <dbReference type="ARBA" id="ARBA00022958"/>
    </source>
</evidence>
<evidence type="ECO:0000256" key="5">
    <source>
        <dbReference type="ARBA" id="ARBA00022826"/>
    </source>
</evidence>
<dbReference type="CDD" id="cd00038">
    <property type="entry name" value="CAP_ED"/>
    <property type="match status" value="1"/>
</dbReference>
<feature type="compositionally biased region" description="Basic and acidic residues" evidence="13">
    <location>
        <begin position="138"/>
        <end position="161"/>
    </location>
</feature>
<evidence type="ECO:0000256" key="13">
    <source>
        <dbReference type="SAM" id="MobiDB-lite"/>
    </source>
</evidence>
<keyword evidence="2" id="KW-0813">Transport</keyword>
<keyword evidence="7" id="KW-0630">Potassium</keyword>
<dbReference type="OMA" id="EQESDMN"/>
<dbReference type="PRINTS" id="PR01465">
    <property type="entry name" value="ELKCHANNEL"/>
</dbReference>
<feature type="compositionally biased region" description="Basic residues" evidence="13">
    <location>
        <begin position="191"/>
        <end position="203"/>
    </location>
</feature>
<reference evidence="17 18" key="1">
    <citation type="journal article" date="2007" name="Science">
        <title>Sea anemone genome reveals ancestral eumetazoan gene repertoire and genomic organization.</title>
        <authorList>
            <person name="Putnam N.H."/>
            <person name="Srivastava M."/>
            <person name="Hellsten U."/>
            <person name="Dirks B."/>
            <person name="Chapman J."/>
            <person name="Salamov A."/>
            <person name="Terry A."/>
            <person name="Shapiro H."/>
            <person name="Lindquist E."/>
            <person name="Kapitonov V.V."/>
            <person name="Jurka J."/>
            <person name="Genikhovich G."/>
            <person name="Grigoriev I.V."/>
            <person name="Lucas S.M."/>
            <person name="Steele R.E."/>
            <person name="Finnerty J.R."/>
            <person name="Technau U."/>
            <person name="Martindale M.Q."/>
            <person name="Rokhsar D.S."/>
        </authorList>
    </citation>
    <scope>NUCLEOTIDE SEQUENCE [LARGE SCALE GENOMIC DNA]</scope>
    <source>
        <strain evidence="18">CH2 X CH6</strain>
    </source>
</reference>
<dbReference type="HOGENOM" id="CLU_005746_2_3_1"/>
<protein>
    <recommendedName>
        <fullName evidence="19">Potassium voltage-gated channel subfamily H member 2</fullName>
    </recommendedName>
</protein>
<dbReference type="Gene3D" id="2.60.120.10">
    <property type="entry name" value="Jelly Rolls"/>
    <property type="match status" value="1"/>
</dbReference>
<dbReference type="SUPFAM" id="SSF55785">
    <property type="entry name" value="PYP-like sensor domain (PAS domain)"/>
    <property type="match status" value="1"/>
</dbReference>
<dbReference type="GO" id="GO:0034702">
    <property type="term" value="C:monoatomic ion channel complex"/>
    <property type="evidence" value="ECO:0007669"/>
    <property type="project" value="UniProtKB-KW"/>
</dbReference>
<feature type="transmembrane region" description="Helical" evidence="14">
    <location>
        <begin position="414"/>
        <end position="433"/>
    </location>
</feature>
<dbReference type="FunFam" id="1.10.287.70:FF:000438">
    <property type="entry name" value="Predicted protein"/>
    <property type="match status" value="1"/>
</dbReference>
<proteinExistence type="predicted"/>